<feature type="transmembrane region" description="Helical" evidence="1">
    <location>
        <begin position="21"/>
        <end position="41"/>
    </location>
</feature>
<evidence type="ECO:0000313" key="3">
    <source>
        <dbReference type="Proteomes" id="UP000824265"/>
    </source>
</evidence>
<proteinExistence type="predicted"/>
<feature type="transmembrane region" description="Helical" evidence="1">
    <location>
        <begin position="355"/>
        <end position="378"/>
    </location>
</feature>
<evidence type="ECO:0000256" key="1">
    <source>
        <dbReference type="SAM" id="Phobius"/>
    </source>
</evidence>
<feature type="transmembrane region" description="Helical" evidence="1">
    <location>
        <begin position="275"/>
        <end position="301"/>
    </location>
</feature>
<protein>
    <submittedName>
        <fullName evidence="2">DUF1576 domain-containing protein</fullName>
    </submittedName>
</protein>
<accession>A0A9D1R5M5</accession>
<feature type="transmembrane region" description="Helical" evidence="1">
    <location>
        <begin position="313"/>
        <end position="343"/>
    </location>
</feature>
<dbReference type="EMBL" id="DXGH01000038">
    <property type="protein sequence ID" value="HIW81305.1"/>
    <property type="molecule type" value="Genomic_DNA"/>
</dbReference>
<comment type="caution">
    <text evidence="2">The sequence shown here is derived from an EMBL/GenBank/DDBJ whole genome shotgun (WGS) entry which is preliminary data.</text>
</comment>
<keyword evidence="1" id="KW-0812">Transmembrane</keyword>
<feature type="transmembrane region" description="Helical" evidence="1">
    <location>
        <begin position="164"/>
        <end position="183"/>
    </location>
</feature>
<feature type="transmembrane region" description="Helical" evidence="1">
    <location>
        <begin position="398"/>
        <end position="419"/>
    </location>
</feature>
<dbReference type="Pfam" id="PF07613">
    <property type="entry name" value="DUF1576"/>
    <property type="match status" value="2"/>
</dbReference>
<gene>
    <name evidence="2" type="ORF">H9742_07200</name>
</gene>
<name>A0A9D1R5M5_9FIRM</name>
<feature type="transmembrane region" description="Helical" evidence="1">
    <location>
        <begin position="61"/>
        <end position="85"/>
    </location>
</feature>
<feature type="transmembrane region" description="Helical" evidence="1">
    <location>
        <begin position="137"/>
        <end position="158"/>
    </location>
</feature>
<evidence type="ECO:0000313" key="2">
    <source>
        <dbReference type="EMBL" id="HIW81305.1"/>
    </source>
</evidence>
<keyword evidence="1" id="KW-0472">Membrane</keyword>
<reference evidence="2" key="2">
    <citation type="submission" date="2021-04" db="EMBL/GenBank/DDBJ databases">
        <authorList>
            <person name="Gilroy R."/>
        </authorList>
    </citation>
    <scope>NUCLEOTIDE SEQUENCE</scope>
    <source>
        <strain evidence="2">CHK195-6426</strain>
    </source>
</reference>
<feature type="transmembrane region" description="Helical" evidence="1">
    <location>
        <begin position="195"/>
        <end position="216"/>
    </location>
</feature>
<dbReference type="AlphaFoldDB" id="A0A9D1R5M5"/>
<organism evidence="2 3">
    <name type="scientific">Candidatus Acetatifactor stercoripullorum</name>
    <dbReference type="NCBI Taxonomy" id="2838414"/>
    <lineage>
        <taxon>Bacteria</taxon>
        <taxon>Bacillati</taxon>
        <taxon>Bacillota</taxon>
        <taxon>Clostridia</taxon>
        <taxon>Lachnospirales</taxon>
        <taxon>Lachnospiraceae</taxon>
        <taxon>Acetatifactor</taxon>
    </lineage>
</organism>
<feature type="transmembrane region" description="Helical" evidence="1">
    <location>
        <begin position="236"/>
        <end position="254"/>
    </location>
</feature>
<sequence length="431" mass="46313">MKEKGNRKGYGKGLNGNELKRFSIFSALALLAAAFICDSPQNILRGLWCFVVSRDALITDYFVLGGQGAAFCNAALVMLLCIFLVSRSKIPFTGPTMAALFINAGYALWGKNPVNILPILFGTWLYAKLHRAHFGRYIYIALFGTGLAPFVTEIVYLMPFSLPVDMALAAAAGIVIGFLLPPLSAHTASMHMGYSLFNVGFSAGLLAFVMVCVLEALGMKSETVLLWRTGRPMPLVIGLFVYFLAAFLYGLYLEKGRLKNFLGIFRHPGRAVADFVLMEGPGAALMNMAVIGALCVSYIFLVGGDFSGPVTGAVLMAFGFAAFGAHPKNFLPVLAGVYLFNLASRYEHGTPGIQLAALFGVGLSPIAGQFGALAGVAAGMLHSAIVMCTAEMYGGLNLYNNGFSAGIVAIFLVPVLESFEKHREMRREKEK</sequence>
<reference evidence="2" key="1">
    <citation type="journal article" date="2021" name="PeerJ">
        <title>Extensive microbial diversity within the chicken gut microbiome revealed by metagenomics and culture.</title>
        <authorList>
            <person name="Gilroy R."/>
            <person name="Ravi A."/>
            <person name="Getino M."/>
            <person name="Pursley I."/>
            <person name="Horton D.L."/>
            <person name="Alikhan N.F."/>
            <person name="Baker D."/>
            <person name="Gharbi K."/>
            <person name="Hall N."/>
            <person name="Watson M."/>
            <person name="Adriaenssens E.M."/>
            <person name="Foster-Nyarko E."/>
            <person name="Jarju S."/>
            <person name="Secka A."/>
            <person name="Antonio M."/>
            <person name="Oren A."/>
            <person name="Chaudhuri R.R."/>
            <person name="La Ragione R."/>
            <person name="Hildebrand F."/>
            <person name="Pallen M.J."/>
        </authorList>
    </citation>
    <scope>NUCLEOTIDE SEQUENCE</scope>
    <source>
        <strain evidence="2">CHK195-6426</strain>
    </source>
</reference>
<keyword evidence="1" id="KW-1133">Transmembrane helix</keyword>
<dbReference type="Proteomes" id="UP000824265">
    <property type="component" value="Unassembled WGS sequence"/>
</dbReference>
<dbReference type="InterPro" id="IPR011470">
    <property type="entry name" value="DUF1576"/>
</dbReference>